<evidence type="ECO:0000256" key="8">
    <source>
        <dbReference type="ARBA" id="ARBA00022975"/>
    </source>
</evidence>
<feature type="binding site" description="in other chain" evidence="9">
    <location>
        <position position="98"/>
    </location>
    <ligand>
        <name>5-phospho-alpha-D-ribose 1-diphosphate</name>
        <dbReference type="ChEBI" id="CHEBI:58017"/>
        <note>ligand shared between dimeric partners</note>
    </ligand>
</feature>
<evidence type="ECO:0000256" key="7">
    <source>
        <dbReference type="ARBA" id="ARBA00022679"/>
    </source>
</evidence>
<evidence type="ECO:0000313" key="11">
    <source>
        <dbReference type="EMBL" id="GGG00099.1"/>
    </source>
</evidence>
<dbReference type="HAMAP" id="MF_01208">
    <property type="entry name" value="PyrE"/>
    <property type="match status" value="1"/>
</dbReference>
<dbReference type="InterPro" id="IPR029057">
    <property type="entry name" value="PRTase-like"/>
</dbReference>
<comment type="function">
    <text evidence="1 9">Catalyzes the transfer of a ribosyl phosphate group from 5-phosphoribose 1-diphosphate to orotate, leading to the formation of orotidine monophosphate (OMP).</text>
</comment>
<evidence type="ECO:0000313" key="12">
    <source>
        <dbReference type="Proteomes" id="UP000636949"/>
    </source>
</evidence>
<comment type="cofactor">
    <cofactor evidence="9">
        <name>Mg(2+)</name>
        <dbReference type="ChEBI" id="CHEBI:18420"/>
    </cofactor>
</comment>
<feature type="binding site" description="in other chain" evidence="9">
    <location>
        <begin position="123"/>
        <end position="131"/>
    </location>
    <ligand>
        <name>5-phospho-alpha-D-ribose 1-diphosphate</name>
        <dbReference type="ChEBI" id="CHEBI:58017"/>
        <note>ligand shared between dimeric partners</note>
    </ligand>
</feature>
<dbReference type="PANTHER" id="PTHR46683">
    <property type="entry name" value="OROTATE PHOSPHORIBOSYLTRANSFERASE 1-RELATED"/>
    <property type="match status" value="1"/>
</dbReference>
<accession>A0A8J2Z544</accession>
<dbReference type="GO" id="GO:0006207">
    <property type="term" value="P:'de novo' pyrimidine nucleobase biosynthetic process"/>
    <property type="evidence" value="ECO:0007669"/>
    <property type="project" value="TreeGrafter"/>
</dbReference>
<evidence type="ECO:0000259" key="10">
    <source>
        <dbReference type="Pfam" id="PF00156"/>
    </source>
</evidence>
<dbReference type="GO" id="GO:0000287">
    <property type="term" value="F:magnesium ion binding"/>
    <property type="evidence" value="ECO:0007669"/>
    <property type="project" value="UniProtKB-UniRule"/>
</dbReference>
<proteinExistence type="inferred from homology"/>
<gene>
    <name evidence="9 11" type="primary">pyrE</name>
    <name evidence="11" type="ORF">GCM10010995_16790</name>
</gene>
<keyword evidence="12" id="KW-1185">Reference proteome</keyword>
<feature type="binding site" description="in other chain" evidence="9">
    <location>
        <position position="24"/>
    </location>
    <ligand>
        <name>5-phospho-alpha-D-ribose 1-diphosphate</name>
        <dbReference type="ChEBI" id="CHEBI:58017"/>
        <note>ligand shared between dimeric partners</note>
    </ligand>
</feature>
<feature type="binding site" evidence="9">
    <location>
        <position position="101"/>
    </location>
    <ligand>
        <name>5-phospho-alpha-D-ribose 1-diphosphate</name>
        <dbReference type="ChEBI" id="CHEBI:58017"/>
        <note>ligand shared between dimeric partners</note>
    </ligand>
</feature>
<protein>
    <recommendedName>
        <fullName evidence="5 9">Orotate phosphoribosyltransferase</fullName>
        <shortName evidence="9">OPRT</shortName>
        <shortName evidence="9">OPRTase</shortName>
        <ecNumber evidence="5 9">2.4.2.10</ecNumber>
    </recommendedName>
</protein>
<sequence>MNDYNFFDVAIEASALKFGEFTLKSGRISPYFFNAGLFNHGKTLHQLAECYAAKLIESKVQFDVLFGPAYKGISLAALVTSILYSRYGKDVGFCYNRKEKKDHGEGGVLVGADIKDKKVLIIDDVITAGTAIKEAIEVIKSHGGTIEGVCVALDRQEVAPNEEISAVQMVEKAYQFPVYAIGNLSDLIGYLKVKGQIEHELIERMKAYQLKYSVV</sequence>
<feature type="binding site" evidence="9">
    <location>
        <position position="97"/>
    </location>
    <ligand>
        <name>5-phospho-alpha-D-ribose 1-diphosphate</name>
        <dbReference type="ChEBI" id="CHEBI:58017"/>
        <note>ligand shared between dimeric partners</note>
    </ligand>
</feature>
<reference evidence="11" key="2">
    <citation type="submission" date="2020-09" db="EMBL/GenBank/DDBJ databases">
        <authorList>
            <person name="Sun Q."/>
            <person name="Zhou Y."/>
        </authorList>
    </citation>
    <scope>NUCLEOTIDE SEQUENCE</scope>
    <source>
        <strain evidence="11">CGMCC 1.15758</strain>
    </source>
</reference>
<name>A0A8J2Z544_9GAMM</name>
<dbReference type="EC" id="2.4.2.10" evidence="5 9"/>
<dbReference type="EMBL" id="BMJS01000018">
    <property type="protein sequence ID" value="GGG00099.1"/>
    <property type="molecule type" value="Genomic_DNA"/>
</dbReference>
<dbReference type="Proteomes" id="UP000636949">
    <property type="component" value="Unassembled WGS sequence"/>
</dbReference>
<dbReference type="InterPro" id="IPR000836">
    <property type="entry name" value="PRTase_dom"/>
</dbReference>
<evidence type="ECO:0000256" key="9">
    <source>
        <dbReference type="HAMAP-Rule" id="MF_01208"/>
    </source>
</evidence>
<dbReference type="Gene3D" id="3.40.50.2020">
    <property type="match status" value="1"/>
</dbReference>
<dbReference type="InterPro" id="IPR023031">
    <property type="entry name" value="OPRT"/>
</dbReference>
<evidence type="ECO:0000256" key="2">
    <source>
        <dbReference type="ARBA" id="ARBA00004889"/>
    </source>
</evidence>
<dbReference type="InterPro" id="IPR004467">
    <property type="entry name" value="Or_phspho_trans_dom"/>
</dbReference>
<keyword evidence="9" id="KW-0460">Magnesium</keyword>
<dbReference type="OrthoDB" id="9779060at2"/>
<dbReference type="UniPathway" id="UPA00070">
    <property type="reaction ID" value="UER00119"/>
</dbReference>
<evidence type="ECO:0000256" key="6">
    <source>
        <dbReference type="ARBA" id="ARBA00022676"/>
    </source>
</evidence>
<feature type="domain" description="Phosphoribosyltransferase" evidence="10">
    <location>
        <begin position="46"/>
        <end position="171"/>
    </location>
</feature>
<evidence type="ECO:0000256" key="3">
    <source>
        <dbReference type="ARBA" id="ARBA00006340"/>
    </source>
</evidence>
<dbReference type="CDD" id="cd06223">
    <property type="entry name" value="PRTases_typeI"/>
    <property type="match status" value="1"/>
</dbReference>
<dbReference type="AlphaFoldDB" id="A0A8J2Z544"/>
<feature type="binding site" evidence="9">
    <location>
        <position position="127"/>
    </location>
    <ligand>
        <name>orotate</name>
        <dbReference type="ChEBI" id="CHEBI:30839"/>
    </ligand>
</feature>
<comment type="caution">
    <text evidence="11">The sequence shown here is derived from an EMBL/GenBank/DDBJ whole genome shotgun (WGS) entry which is preliminary data.</text>
</comment>
<keyword evidence="8 9" id="KW-0665">Pyrimidine biosynthesis</keyword>
<dbReference type="GO" id="GO:0004588">
    <property type="term" value="F:orotate phosphoribosyltransferase activity"/>
    <property type="evidence" value="ECO:0007669"/>
    <property type="project" value="UniProtKB-UniRule"/>
</dbReference>
<organism evidence="11 12">
    <name type="scientific">Cysteiniphilum litorale</name>
    <dbReference type="NCBI Taxonomy" id="2056700"/>
    <lineage>
        <taxon>Bacteria</taxon>
        <taxon>Pseudomonadati</taxon>
        <taxon>Pseudomonadota</taxon>
        <taxon>Gammaproteobacteria</taxon>
        <taxon>Thiotrichales</taxon>
        <taxon>Fastidiosibacteraceae</taxon>
        <taxon>Cysteiniphilum</taxon>
    </lineage>
</organism>
<dbReference type="Pfam" id="PF00156">
    <property type="entry name" value="Pribosyltran"/>
    <property type="match status" value="1"/>
</dbReference>
<evidence type="ECO:0000256" key="5">
    <source>
        <dbReference type="ARBA" id="ARBA00011971"/>
    </source>
</evidence>
<evidence type="ECO:0000256" key="4">
    <source>
        <dbReference type="ARBA" id="ARBA00011738"/>
    </source>
</evidence>
<feature type="binding site" evidence="9">
    <location>
        <position position="155"/>
    </location>
    <ligand>
        <name>orotate</name>
        <dbReference type="ChEBI" id="CHEBI:30839"/>
    </ligand>
</feature>
<dbReference type="FunFam" id="3.40.50.2020:FF:000008">
    <property type="entry name" value="Orotate phosphoribosyltransferase"/>
    <property type="match status" value="1"/>
</dbReference>
<dbReference type="SUPFAM" id="SSF53271">
    <property type="entry name" value="PRTase-like"/>
    <property type="match status" value="1"/>
</dbReference>
<dbReference type="NCBIfam" id="TIGR00336">
    <property type="entry name" value="pyrE"/>
    <property type="match status" value="1"/>
</dbReference>
<feature type="binding site" description="in other chain" evidence="9">
    <location>
        <begin position="70"/>
        <end position="71"/>
    </location>
    <ligand>
        <name>5-phospho-alpha-D-ribose 1-diphosphate</name>
        <dbReference type="ChEBI" id="CHEBI:58017"/>
        <note>ligand shared between dimeric partners</note>
    </ligand>
</feature>
<keyword evidence="6 9" id="KW-0328">Glycosyltransferase</keyword>
<dbReference type="RefSeq" id="WP_117002952.1">
    <property type="nucleotide sequence ID" value="NZ_BMJS01000018.1"/>
</dbReference>
<feature type="binding site" evidence="9">
    <location>
        <begin position="32"/>
        <end position="33"/>
    </location>
    <ligand>
        <name>orotate</name>
        <dbReference type="ChEBI" id="CHEBI:30839"/>
    </ligand>
</feature>
<dbReference type="GO" id="GO:0005737">
    <property type="term" value="C:cytoplasm"/>
    <property type="evidence" value="ECO:0007669"/>
    <property type="project" value="TreeGrafter"/>
</dbReference>
<dbReference type="GO" id="GO:0046132">
    <property type="term" value="P:pyrimidine ribonucleoside biosynthetic process"/>
    <property type="evidence" value="ECO:0007669"/>
    <property type="project" value="TreeGrafter"/>
</dbReference>
<comment type="pathway">
    <text evidence="2 9">Pyrimidine metabolism; UMP biosynthesis via de novo pathway; UMP from orotate: step 1/2.</text>
</comment>
<dbReference type="GO" id="GO:0044205">
    <property type="term" value="P:'de novo' UMP biosynthetic process"/>
    <property type="evidence" value="ECO:0007669"/>
    <property type="project" value="UniProtKB-UniRule"/>
</dbReference>
<evidence type="ECO:0000256" key="1">
    <source>
        <dbReference type="ARBA" id="ARBA00003769"/>
    </source>
</evidence>
<comment type="subunit">
    <text evidence="4 9">Homodimer.</text>
</comment>
<keyword evidence="7 9" id="KW-0808">Transferase</keyword>
<dbReference type="PANTHER" id="PTHR46683:SF1">
    <property type="entry name" value="OROTATE PHOSPHORIBOSYLTRANSFERASE 1-RELATED"/>
    <property type="match status" value="1"/>
</dbReference>
<comment type="catalytic activity">
    <reaction evidence="9">
        <text>orotidine 5'-phosphate + diphosphate = orotate + 5-phospho-alpha-D-ribose 1-diphosphate</text>
        <dbReference type="Rhea" id="RHEA:10380"/>
        <dbReference type="ChEBI" id="CHEBI:30839"/>
        <dbReference type="ChEBI" id="CHEBI:33019"/>
        <dbReference type="ChEBI" id="CHEBI:57538"/>
        <dbReference type="ChEBI" id="CHEBI:58017"/>
        <dbReference type="EC" id="2.4.2.10"/>
    </reaction>
</comment>
<comment type="similarity">
    <text evidence="3 9">Belongs to the purine/pyrimidine phosphoribosyltransferase family. PyrE subfamily.</text>
</comment>
<feature type="binding site" evidence="9">
    <location>
        <position position="103"/>
    </location>
    <ligand>
        <name>5-phospho-alpha-D-ribose 1-diphosphate</name>
        <dbReference type="ChEBI" id="CHEBI:58017"/>
        <note>ligand shared between dimeric partners</note>
    </ligand>
</feature>
<reference evidence="11" key="1">
    <citation type="journal article" date="2014" name="Int. J. Syst. Evol. Microbiol.">
        <title>Complete genome sequence of Corynebacterium casei LMG S-19264T (=DSM 44701T), isolated from a smear-ripened cheese.</title>
        <authorList>
            <consortium name="US DOE Joint Genome Institute (JGI-PGF)"/>
            <person name="Walter F."/>
            <person name="Albersmeier A."/>
            <person name="Kalinowski J."/>
            <person name="Ruckert C."/>
        </authorList>
    </citation>
    <scope>NUCLEOTIDE SEQUENCE</scope>
    <source>
        <strain evidence="11">CGMCC 1.15758</strain>
    </source>
</reference>